<keyword evidence="3" id="KW-1185">Reference proteome</keyword>
<feature type="compositionally biased region" description="Basic and acidic residues" evidence="1">
    <location>
        <begin position="300"/>
        <end position="314"/>
    </location>
</feature>
<accession>A0A5C3F2S2</accession>
<sequence length="325" mass="36317">MGKNKNKKEEQPTEFVKAGPSDCGVIFDASDATIEDAKKQIRLEHITKPWTRDAWEKAKPFVLEQRQKLEGSGWSSTDAARTELYVLRRNAPHGSFTEDGFMYVRVPKKFIDFSRSSSKADDDAAGAKADDAAADDGDKKKKSTRSKKKENAPSYEMTNEFIWKVKVDGDSDESARDPSVILDVAEPLENLFYLVQCLAPGMARLQYNRKDAIQPGTKQSDLRDDGDAPTMRHRAMVAASEKMTRTLPPAFWLKKNAEELKKIFGAEAFEATMHAAEDPQRATTRDVKNVQEKVWEEKIAAKTDDKKAKKDKAAKASQAVEPAVA</sequence>
<evidence type="ECO:0000313" key="3">
    <source>
        <dbReference type="Proteomes" id="UP000323386"/>
    </source>
</evidence>
<dbReference type="OrthoDB" id="3209743at2759"/>
<feature type="region of interest" description="Disordered" evidence="1">
    <location>
        <begin position="118"/>
        <end position="153"/>
    </location>
</feature>
<dbReference type="Proteomes" id="UP000323386">
    <property type="component" value="Unassembled WGS sequence"/>
</dbReference>
<dbReference type="EMBL" id="OOIP01000011">
    <property type="protein sequence ID" value="SPO38823.1"/>
    <property type="molecule type" value="Genomic_DNA"/>
</dbReference>
<gene>
    <name evidence="2" type="ORF">PSFLO_04302</name>
</gene>
<name>A0A5C3F2S2_9BASI</name>
<evidence type="ECO:0000256" key="1">
    <source>
        <dbReference type="SAM" id="MobiDB-lite"/>
    </source>
</evidence>
<protein>
    <submittedName>
        <fullName evidence="2">Uncharacterized protein</fullName>
    </submittedName>
</protein>
<dbReference type="AlphaFoldDB" id="A0A5C3F2S2"/>
<feature type="compositionally biased region" description="Basic and acidic residues" evidence="1">
    <location>
        <begin position="128"/>
        <end position="139"/>
    </location>
</feature>
<proteinExistence type="predicted"/>
<reference evidence="2 3" key="1">
    <citation type="submission" date="2018-03" db="EMBL/GenBank/DDBJ databases">
        <authorList>
            <person name="Guldener U."/>
        </authorList>
    </citation>
    <scope>NUCLEOTIDE SEQUENCE [LARGE SCALE GENOMIC DNA]</scope>
    <source>
        <strain evidence="2 3">DAOM196992</strain>
    </source>
</reference>
<evidence type="ECO:0000313" key="2">
    <source>
        <dbReference type="EMBL" id="SPO38823.1"/>
    </source>
</evidence>
<organism evidence="2 3">
    <name type="scientific">Pseudozyma flocculosa</name>
    <dbReference type="NCBI Taxonomy" id="84751"/>
    <lineage>
        <taxon>Eukaryota</taxon>
        <taxon>Fungi</taxon>
        <taxon>Dikarya</taxon>
        <taxon>Basidiomycota</taxon>
        <taxon>Ustilaginomycotina</taxon>
        <taxon>Ustilaginomycetes</taxon>
        <taxon>Ustilaginales</taxon>
        <taxon>Ustilaginaceae</taxon>
        <taxon>Pseudozyma</taxon>
    </lineage>
</organism>
<feature type="region of interest" description="Disordered" evidence="1">
    <location>
        <begin position="300"/>
        <end position="325"/>
    </location>
</feature>